<comment type="caution">
    <text evidence="3">The sequence shown here is derived from an EMBL/GenBank/DDBJ whole genome shotgun (WGS) entry which is preliminary data.</text>
</comment>
<dbReference type="InterPro" id="IPR013429">
    <property type="entry name" value="Regulatory_FmdB_Zinc_ribbon"/>
</dbReference>
<evidence type="ECO:0000313" key="3">
    <source>
        <dbReference type="EMBL" id="MBM3331838.1"/>
    </source>
</evidence>
<proteinExistence type="predicted"/>
<gene>
    <name evidence="3" type="ORF">FJY68_08315</name>
</gene>
<dbReference type="AlphaFoldDB" id="A0A937XHM4"/>
<feature type="region of interest" description="Disordered" evidence="1">
    <location>
        <begin position="77"/>
        <end position="118"/>
    </location>
</feature>
<feature type="domain" description="Putative regulatory protein FmdB zinc ribbon" evidence="2">
    <location>
        <begin position="21"/>
        <end position="64"/>
    </location>
</feature>
<dbReference type="Pfam" id="PF09723">
    <property type="entry name" value="Zn_ribbon_8"/>
    <property type="match status" value="1"/>
</dbReference>
<dbReference type="SMART" id="SM00834">
    <property type="entry name" value="CxxC_CXXC_SSSS"/>
    <property type="match status" value="1"/>
</dbReference>
<evidence type="ECO:0000256" key="1">
    <source>
        <dbReference type="SAM" id="MobiDB-lite"/>
    </source>
</evidence>
<evidence type="ECO:0000259" key="2">
    <source>
        <dbReference type="SMART" id="SM00834"/>
    </source>
</evidence>
<protein>
    <submittedName>
        <fullName evidence="3">Zinc ribbon domain-containing protein</fullName>
    </submittedName>
</protein>
<accession>A0A937XHM4</accession>
<dbReference type="Proteomes" id="UP000779900">
    <property type="component" value="Unassembled WGS sequence"/>
</dbReference>
<name>A0A937XHM4_UNCW3</name>
<dbReference type="NCBIfam" id="TIGR02605">
    <property type="entry name" value="CxxC_CxxC_SSSS"/>
    <property type="match status" value="1"/>
</dbReference>
<sequence length="118" mass="12774">MTYQQVSGTDYTDFDWRCPIPVYEYQCQDCGKKFDFVATLAEKEAGLDPACPKCGRTRARQVFSRFTLLTGSKTDEEFDEGLDDMGAGGDMAGLPDGAGMDDLDDMGAGGSGDLDDLD</sequence>
<dbReference type="EMBL" id="VGIR01000046">
    <property type="protein sequence ID" value="MBM3331838.1"/>
    <property type="molecule type" value="Genomic_DNA"/>
</dbReference>
<reference evidence="3" key="1">
    <citation type="submission" date="2019-03" db="EMBL/GenBank/DDBJ databases">
        <title>Lake Tanganyika Metagenome-Assembled Genomes (MAGs).</title>
        <authorList>
            <person name="Tran P."/>
        </authorList>
    </citation>
    <scope>NUCLEOTIDE SEQUENCE</scope>
    <source>
        <strain evidence="3">K_DeepCast_150m_m2_040</strain>
    </source>
</reference>
<organism evidence="3 4">
    <name type="scientific">candidate division WOR-3 bacterium</name>
    <dbReference type="NCBI Taxonomy" id="2052148"/>
    <lineage>
        <taxon>Bacteria</taxon>
        <taxon>Bacteria division WOR-3</taxon>
    </lineage>
</organism>
<evidence type="ECO:0000313" key="4">
    <source>
        <dbReference type="Proteomes" id="UP000779900"/>
    </source>
</evidence>